<reference evidence="1 2" key="1">
    <citation type="journal article" date="2021" name="Sci. Rep.">
        <title>The distribution of antibiotic resistance genes in chicken gut microbiota commensals.</title>
        <authorList>
            <person name="Juricova H."/>
            <person name="Matiasovicova J."/>
            <person name="Kubasova T."/>
            <person name="Cejkova D."/>
            <person name="Rychlik I."/>
        </authorList>
    </citation>
    <scope>NUCLEOTIDE SEQUENCE [LARGE SCALE GENOMIC DNA]</scope>
    <source>
        <strain evidence="1 2">An819</strain>
    </source>
</reference>
<organism evidence="1 2">
    <name type="scientific">Marseilla massiliensis</name>
    <dbReference type="NCBI Taxonomy" id="1841864"/>
    <lineage>
        <taxon>Bacteria</taxon>
        <taxon>Pseudomonadati</taxon>
        <taxon>Bacteroidota</taxon>
        <taxon>Bacteroidia</taxon>
        <taxon>Bacteroidales</taxon>
        <taxon>Prevotellaceae</taxon>
        <taxon>Marseilla</taxon>
    </lineage>
</organism>
<protein>
    <submittedName>
        <fullName evidence="1">Uncharacterized protein</fullName>
    </submittedName>
</protein>
<gene>
    <name evidence="1" type="ORF">H6B30_09610</name>
</gene>
<name>A0A938WNX7_9BACT</name>
<dbReference type="Proteomes" id="UP000764045">
    <property type="component" value="Unassembled WGS sequence"/>
</dbReference>
<sequence length="161" mass="18180">MLYQLSYKRIVCCFAGAKVRSLFYSTKLFADFFYFDHHFSLFRPVFCSLAAVFMPDKTEADRLACIGKYGLQAPVMPVAFGGFMLQYGLYYSMVQAVWACDSGRFAKPNRAFRNMLCNRGSCKALDFPKLLYNDCVMPSQSACVGPALCRVCFGRGFAAMR</sequence>
<keyword evidence="2" id="KW-1185">Reference proteome</keyword>
<proteinExistence type="predicted"/>
<dbReference type="EMBL" id="JACJJL010000015">
    <property type="protein sequence ID" value="MBM6662000.1"/>
    <property type="molecule type" value="Genomic_DNA"/>
</dbReference>
<comment type="caution">
    <text evidence="1">The sequence shown here is derived from an EMBL/GenBank/DDBJ whole genome shotgun (WGS) entry which is preliminary data.</text>
</comment>
<evidence type="ECO:0000313" key="1">
    <source>
        <dbReference type="EMBL" id="MBM6662000.1"/>
    </source>
</evidence>
<evidence type="ECO:0000313" key="2">
    <source>
        <dbReference type="Proteomes" id="UP000764045"/>
    </source>
</evidence>
<dbReference type="RefSeq" id="WP_205110010.1">
    <property type="nucleotide sequence ID" value="NZ_JACJJL010000015.1"/>
</dbReference>
<accession>A0A938WNX7</accession>
<dbReference type="AlphaFoldDB" id="A0A938WNX7"/>